<accession>A0AAV6UMT0</accession>
<sequence length="84" mass="9062">MSPCKKGIHVESKETTRFDGFVEDLLLHPGIVAHSGKVKALTSNESETSTNGKSRGKARNSESKIWIFTGTKEGIILSPIGSSF</sequence>
<evidence type="ECO:0000256" key="1">
    <source>
        <dbReference type="SAM" id="MobiDB-lite"/>
    </source>
</evidence>
<dbReference type="Proteomes" id="UP000827092">
    <property type="component" value="Unassembled WGS sequence"/>
</dbReference>
<gene>
    <name evidence="2" type="ORF">JTE90_012098</name>
</gene>
<comment type="caution">
    <text evidence="2">The sequence shown here is derived from an EMBL/GenBank/DDBJ whole genome shotgun (WGS) entry which is preliminary data.</text>
</comment>
<protein>
    <submittedName>
        <fullName evidence="2">Uncharacterized protein</fullName>
    </submittedName>
</protein>
<evidence type="ECO:0000313" key="3">
    <source>
        <dbReference type="Proteomes" id="UP000827092"/>
    </source>
</evidence>
<dbReference type="EMBL" id="JAFNEN010000358">
    <property type="protein sequence ID" value="KAG8184850.1"/>
    <property type="molecule type" value="Genomic_DNA"/>
</dbReference>
<proteinExistence type="predicted"/>
<keyword evidence="3" id="KW-1185">Reference proteome</keyword>
<name>A0AAV6UMT0_9ARAC</name>
<dbReference type="AlphaFoldDB" id="A0AAV6UMT0"/>
<feature type="region of interest" description="Disordered" evidence="1">
    <location>
        <begin position="39"/>
        <end position="60"/>
    </location>
</feature>
<feature type="compositionally biased region" description="Polar residues" evidence="1">
    <location>
        <begin position="41"/>
        <end position="53"/>
    </location>
</feature>
<reference evidence="2 3" key="1">
    <citation type="journal article" date="2022" name="Nat. Ecol. Evol.">
        <title>A masculinizing supergene underlies an exaggerated male reproductive morph in a spider.</title>
        <authorList>
            <person name="Hendrickx F."/>
            <person name="De Corte Z."/>
            <person name="Sonet G."/>
            <person name="Van Belleghem S.M."/>
            <person name="Kostlbacher S."/>
            <person name="Vangestel C."/>
        </authorList>
    </citation>
    <scope>NUCLEOTIDE SEQUENCE [LARGE SCALE GENOMIC DNA]</scope>
    <source>
        <strain evidence="2">W744_W776</strain>
    </source>
</reference>
<evidence type="ECO:0000313" key="2">
    <source>
        <dbReference type="EMBL" id="KAG8184850.1"/>
    </source>
</evidence>
<organism evidence="2 3">
    <name type="scientific">Oedothorax gibbosus</name>
    <dbReference type="NCBI Taxonomy" id="931172"/>
    <lineage>
        <taxon>Eukaryota</taxon>
        <taxon>Metazoa</taxon>
        <taxon>Ecdysozoa</taxon>
        <taxon>Arthropoda</taxon>
        <taxon>Chelicerata</taxon>
        <taxon>Arachnida</taxon>
        <taxon>Araneae</taxon>
        <taxon>Araneomorphae</taxon>
        <taxon>Entelegynae</taxon>
        <taxon>Araneoidea</taxon>
        <taxon>Linyphiidae</taxon>
        <taxon>Erigoninae</taxon>
        <taxon>Oedothorax</taxon>
    </lineage>
</organism>